<evidence type="ECO:0000256" key="2">
    <source>
        <dbReference type="ARBA" id="ARBA00022692"/>
    </source>
</evidence>
<evidence type="ECO:0000313" key="7">
    <source>
        <dbReference type="Proteomes" id="UP000436088"/>
    </source>
</evidence>
<name>A0A6A3C086_HIBSY</name>
<evidence type="ECO:0000256" key="4">
    <source>
        <dbReference type="ARBA" id="ARBA00023136"/>
    </source>
</evidence>
<keyword evidence="3 5" id="KW-1133">Transmembrane helix</keyword>
<evidence type="ECO:0000256" key="5">
    <source>
        <dbReference type="SAM" id="Phobius"/>
    </source>
</evidence>
<protein>
    <submittedName>
        <fullName evidence="6">CMP-sialic acid transporter 1</fullName>
    </submittedName>
</protein>
<dbReference type="PANTHER" id="PTHR10231">
    <property type="entry name" value="NUCLEOTIDE-SUGAR TRANSMEMBRANE TRANSPORTER"/>
    <property type="match status" value="1"/>
</dbReference>
<feature type="transmembrane region" description="Helical" evidence="5">
    <location>
        <begin position="100"/>
        <end position="121"/>
    </location>
</feature>
<dbReference type="InterPro" id="IPR007271">
    <property type="entry name" value="Nuc_sug_transpt"/>
</dbReference>
<evidence type="ECO:0000256" key="3">
    <source>
        <dbReference type="ARBA" id="ARBA00022989"/>
    </source>
</evidence>
<keyword evidence="4 5" id="KW-0472">Membrane</keyword>
<accession>A0A6A3C086</accession>
<keyword evidence="2 5" id="KW-0812">Transmembrane</keyword>
<dbReference type="GO" id="GO:0015165">
    <property type="term" value="F:pyrimidine nucleotide-sugar transmembrane transporter activity"/>
    <property type="evidence" value="ECO:0007669"/>
    <property type="project" value="InterPro"/>
</dbReference>
<evidence type="ECO:0000313" key="6">
    <source>
        <dbReference type="EMBL" id="KAE8721481.1"/>
    </source>
</evidence>
<evidence type="ECO:0000256" key="1">
    <source>
        <dbReference type="ARBA" id="ARBA00004141"/>
    </source>
</evidence>
<dbReference type="EMBL" id="VEPZ02000623">
    <property type="protein sequence ID" value="KAE8721481.1"/>
    <property type="molecule type" value="Genomic_DNA"/>
</dbReference>
<comment type="caution">
    <text evidence="6">The sequence shown here is derived from an EMBL/GenBank/DDBJ whole genome shotgun (WGS) entry which is preliminary data.</text>
</comment>
<organism evidence="6 7">
    <name type="scientific">Hibiscus syriacus</name>
    <name type="common">Rose of Sharon</name>
    <dbReference type="NCBI Taxonomy" id="106335"/>
    <lineage>
        <taxon>Eukaryota</taxon>
        <taxon>Viridiplantae</taxon>
        <taxon>Streptophyta</taxon>
        <taxon>Embryophyta</taxon>
        <taxon>Tracheophyta</taxon>
        <taxon>Spermatophyta</taxon>
        <taxon>Magnoliopsida</taxon>
        <taxon>eudicotyledons</taxon>
        <taxon>Gunneridae</taxon>
        <taxon>Pentapetalae</taxon>
        <taxon>rosids</taxon>
        <taxon>malvids</taxon>
        <taxon>Malvales</taxon>
        <taxon>Malvaceae</taxon>
        <taxon>Malvoideae</taxon>
        <taxon>Hibiscus</taxon>
    </lineage>
</organism>
<reference evidence="6" key="1">
    <citation type="submission" date="2019-09" db="EMBL/GenBank/DDBJ databases">
        <title>Draft genome information of white flower Hibiscus syriacus.</title>
        <authorList>
            <person name="Kim Y.-M."/>
        </authorList>
    </citation>
    <scope>NUCLEOTIDE SEQUENCE [LARGE SCALE GENOMIC DNA]</scope>
    <source>
        <strain evidence="6">YM2019G1</strain>
    </source>
</reference>
<feature type="transmembrane region" description="Helical" evidence="5">
    <location>
        <begin position="128"/>
        <end position="149"/>
    </location>
</feature>
<comment type="subcellular location">
    <subcellularLocation>
        <location evidence="1">Membrane</location>
        <topology evidence="1">Multi-pass membrane protein</topology>
    </subcellularLocation>
</comment>
<gene>
    <name evidence="6" type="ORF">F3Y22_tig00015910pilonHSYRG00039</name>
</gene>
<dbReference type="Pfam" id="PF04142">
    <property type="entry name" value="Nuc_sug_transp"/>
    <property type="match status" value="1"/>
</dbReference>
<sequence length="218" mass="24852">MWNKTGQFSLLKVKGCGEDSSDSLFSAPIQGYMLGILSACLSALAVYTEFLMKKNNDSLYWHNVQLYTFGAIFNMARLVFDDFRDEFERGPWWQRLFTGYSFTTWMVVLNLGSCGLLISWIMKYADNIVKLFLGIIICMMSSHMCFAPPSMLVDLPPTVKSDPESLVNIPVDHKTDSWPSTSFPNDQWSAQIVSRRVLSAVIQVLNNGVDMWRRRFGV</sequence>
<dbReference type="AlphaFoldDB" id="A0A6A3C086"/>
<dbReference type="Proteomes" id="UP000436088">
    <property type="component" value="Unassembled WGS sequence"/>
</dbReference>
<feature type="transmembrane region" description="Helical" evidence="5">
    <location>
        <begin position="59"/>
        <end position="80"/>
    </location>
</feature>
<keyword evidence="7" id="KW-1185">Reference proteome</keyword>
<proteinExistence type="predicted"/>
<feature type="transmembrane region" description="Helical" evidence="5">
    <location>
        <begin position="29"/>
        <end position="47"/>
    </location>
</feature>
<dbReference type="GO" id="GO:0000139">
    <property type="term" value="C:Golgi membrane"/>
    <property type="evidence" value="ECO:0007669"/>
    <property type="project" value="InterPro"/>
</dbReference>